<accession>A0A9P5SQJ5</accession>
<comment type="caution">
    <text evidence="2">The sequence shown here is derived from an EMBL/GenBank/DDBJ whole genome shotgun (WGS) entry which is preliminary data.</text>
</comment>
<dbReference type="PANTHER" id="PTHR28297:SF1">
    <property type="entry name" value="FUNGAL PROTEIN"/>
    <property type="match status" value="1"/>
</dbReference>
<name>A0A9P5SQJ5_9FUNG</name>
<protein>
    <submittedName>
        <fullName evidence="2">Uncharacterized protein</fullName>
    </submittedName>
</protein>
<evidence type="ECO:0000313" key="2">
    <source>
        <dbReference type="EMBL" id="KAF9332508.1"/>
    </source>
</evidence>
<gene>
    <name evidence="2" type="ORF">BG006_004620</name>
</gene>
<keyword evidence="1" id="KW-0812">Transmembrane</keyword>
<feature type="transmembrane region" description="Helical" evidence="1">
    <location>
        <begin position="190"/>
        <end position="213"/>
    </location>
</feature>
<keyword evidence="1" id="KW-1133">Transmembrane helix</keyword>
<feature type="transmembrane region" description="Helical" evidence="1">
    <location>
        <begin position="144"/>
        <end position="166"/>
    </location>
</feature>
<dbReference type="Proteomes" id="UP000696485">
    <property type="component" value="Unassembled WGS sequence"/>
</dbReference>
<evidence type="ECO:0000313" key="3">
    <source>
        <dbReference type="Proteomes" id="UP000696485"/>
    </source>
</evidence>
<dbReference type="Pfam" id="PF10445">
    <property type="entry name" value="DUF2456"/>
    <property type="match status" value="1"/>
</dbReference>
<organism evidence="2 3">
    <name type="scientific">Podila minutissima</name>
    <dbReference type="NCBI Taxonomy" id="64525"/>
    <lineage>
        <taxon>Eukaryota</taxon>
        <taxon>Fungi</taxon>
        <taxon>Fungi incertae sedis</taxon>
        <taxon>Mucoromycota</taxon>
        <taxon>Mortierellomycotina</taxon>
        <taxon>Mortierellomycetes</taxon>
        <taxon>Mortierellales</taxon>
        <taxon>Mortierellaceae</taxon>
        <taxon>Podila</taxon>
    </lineage>
</organism>
<keyword evidence="3" id="KW-1185">Reference proteome</keyword>
<feature type="transmembrane region" description="Helical" evidence="1">
    <location>
        <begin position="16"/>
        <end position="38"/>
    </location>
</feature>
<dbReference type="AlphaFoldDB" id="A0A9P5SQJ5"/>
<dbReference type="InterPro" id="IPR018852">
    <property type="entry name" value="DUF2456"/>
</dbReference>
<keyword evidence="1" id="KW-0472">Membrane</keyword>
<dbReference type="EMBL" id="JAAAUY010000256">
    <property type="protein sequence ID" value="KAF9332508.1"/>
    <property type="molecule type" value="Genomic_DNA"/>
</dbReference>
<sequence length="250" mass="27518">MSGAKDPVDDLTSRHVLYLVFMHMIGAMCLDGGINFGLATAMYKNTKDPVSLWPLPNTLAGDAAVTIIIQTALTWILDRLAVGGDLKKGLVSPLRMPRHAKPWLHWFVGLDDLRAYESQKTAAAGGHSRKEAALFWIGFHGRRIGVMIVATFVVFWPITIGILTGLRSQGVGRDYSGRGGDFNVWPFPEIFKGVFGFAVGATTPFVSYVALIYQGETMVKVDNRDYSQVQDNEEDDLSNPAVVMEDLQQP</sequence>
<reference evidence="2" key="1">
    <citation type="journal article" date="2020" name="Fungal Divers.">
        <title>Resolving the Mortierellaceae phylogeny through synthesis of multi-gene phylogenetics and phylogenomics.</title>
        <authorList>
            <person name="Vandepol N."/>
            <person name="Liber J."/>
            <person name="Desiro A."/>
            <person name="Na H."/>
            <person name="Kennedy M."/>
            <person name="Barry K."/>
            <person name="Grigoriev I.V."/>
            <person name="Miller A.N."/>
            <person name="O'Donnell K."/>
            <person name="Stajich J.E."/>
            <person name="Bonito G."/>
        </authorList>
    </citation>
    <scope>NUCLEOTIDE SEQUENCE</scope>
    <source>
        <strain evidence="2">NVP1</strain>
    </source>
</reference>
<dbReference type="PANTHER" id="PTHR28297">
    <property type="entry name" value="FUNGAL PROTEIN"/>
    <property type="match status" value="1"/>
</dbReference>
<proteinExistence type="predicted"/>
<evidence type="ECO:0000256" key="1">
    <source>
        <dbReference type="SAM" id="Phobius"/>
    </source>
</evidence>